<keyword evidence="1" id="KW-0472">Membrane</keyword>
<keyword evidence="1" id="KW-0812">Transmembrane</keyword>
<dbReference type="RefSeq" id="WP_014174908.1">
    <property type="nucleotide sequence ID" value="NC_016582.1"/>
</dbReference>
<dbReference type="KEGG" id="sbh:SBI_02308"/>
<dbReference type="HOGENOM" id="CLU_075566_1_1_11"/>
<dbReference type="AlphaFoldDB" id="D7BV50"/>
<accession>D7BV50</accession>
<keyword evidence="3" id="KW-1185">Reference proteome</keyword>
<keyword evidence="1" id="KW-1133">Transmembrane helix</keyword>
<evidence type="ECO:0008006" key="4">
    <source>
        <dbReference type="Google" id="ProtNLM"/>
    </source>
</evidence>
<dbReference type="EMBL" id="CP002047">
    <property type="protein sequence ID" value="ADI05429.1"/>
    <property type="molecule type" value="Genomic_DNA"/>
</dbReference>
<name>D7BV50_STRBB</name>
<evidence type="ECO:0000313" key="2">
    <source>
        <dbReference type="EMBL" id="ADI05429.1"/>
    </source>
</evidence>
<organism evidence="2 3">
    <name type="scientific">Streptomyces bingchenggensis (strain BCW-1)</name>
    <dbReference type="NCBI Taxonomy" id="749414"/>
    <lineage>
        <taxon>Bacteria</taxon>
        <taxon>Bacillati</taxon>
        <taxon>Actinomycetota</taxon>
        <taxon>Actinomycetes</taxon>
        <taxon>Kitasatosporales</taxon>
        <taxon>Streptomycetaceae</taxon>
        <taxon>Streptomyces</taxon>
    </lineage>
</organism>
<gene>
    <name evidence="2" type="ordered locus">SBI_02308</name>
</gene>
<dbReference type="PATRIC" id="fig|749414.3.peg.2388"/>
<feature type="transmembrane region" description="Helical" evidence="1">
    <location>
        <begin position="35"/>
        <end position="55"/>
    </location>
</feature>
<reference evidence="2 3" key="1">
    <citation type="journal article" date="2010" name="J. Bacteriol.">
        <title>Genome sequence of the milbemycin-producing bacterium Streptomyces bingchenggensis.</title>
        <authorList>
            <person name="Wang X.J."/>
            <person name="Yan Y.J."/>
            <person name="Zhang B."/>
            <person name="An J."/>
            <person name="Wang J.J."/>
            <person name="Tian J."/>
            <person name="Jiang L."/>
            <person name="Chen Y.H."/>
            <person name="Huang S.X."/>
            <person name="Yin M."/>
            <person name="Zhang J."/>
            <person name="Gao A.L."/>
            <person name="Liu C.X."/>
            <person name="Zhu Z.X."/>
            <person name="Xiang W.S."/>
        </authorList>
    </citation>
    <scope>NUCLEOTIDE SEQUENCE [LARGE SCALE GENOMIC DNA]</scope>
    <source>
        <strain evidence="2 3">BCW-1</strain>
    </source>
</reference>
<dbReference type="STRING" id="749414.SBI_02308"/>
<feature type="transmembrane region" description="Helical" evidence="1">
    <location>
        <begin position="12"/>
        <end position="29"/>
    </location>
</feature>
<dbReference type="Proteomes" id="UP000000377">
    <property type="component" value="Chromosome"/>
</dbReference>
<protein>
    <recommendedName>
        <fullName evidence="4">Integral-membrane protein</fullName>
    </recommendedName>
</protein>
<proteinExistence type="predicted"/>
<evidence type="ECO:0000313" key="3">
    <source>
        <dbReference type="Proteomes" id="UP000000377"/>
    </source>
</evidence>
<feature type="transmembrane region" description="Helical" evidence="1">
    <location>
        <begin position="171"/>
        <end position="191"/>
    </location>
</feature>
<dbReference type="eggNOG" id="ENOG5033YQ7">
    <property type="taxonomic scope" value="Bacteria"/>
</dbReference>
<feature type="transmembrane region" description="Helical" evidence="1">
    <location>
        <begin position="144"/>
        <end position="164"/>
    </location>
</feature>
<sequence>MEAGLVLRALRTAVFAAVCVLLAALGHALMSGAAVPWWVIGAALPVTCGAAWCLTGRERGPLAVIAATVGAQTALHVAFMLAQGAMAGAMTGAGAGAGTTPMRMPMPMSSSMPSMPSMSVSEHAHHMAHAHDAMAAPLPGGQGYGALGMWSAHLLAALLCGMWLSGGEQAAFRLVRTLAVGLFAPLLTLLYDAPRAPTRPCVRPVRHGGPQRLRRLLLAHVIATRGPPPGAAVL</sequence>
<evidence type="ECO:0000256" key="1">
    <source>
        <dbReference type="SAM" id="Phobius"/>
    </source>
</evidence>